<evidence type="ECO:0008006" key="4">
    <source>
        <dbReference type="Google" id="ProtNLM"/>
    </source>
</evidence>
<name>A0AAV3ZXS2_9GAST</name>
<proteinExistence type="predicted"/>
<keyword evidence="3" id="KW-1185">Reference proteome</keyword>
<dbReference type="Gene3D" id="2.40.70.10">
    <property type="entry name" value="Acid Proteases"/>
    <property type="match status" value="1"/>
</dbReference>
<dbReference type="Proteomes" id="UP000735302">
    <property type="component" value="Unassembled WGS sequence"/>
</dbReference>
<feature type="compositionally biased region" description="Polar residues" evidence="1">
    <location>
        <begin position="152"/>
        <end position="162"/>
    </location>
</feature>
<evidence type="ECO:0000313" key="3">
    <source>
        <dbReference type="Proteomes" id="UP000735302"/>
    </source>
</evidence>
<feature type="compositionally biased region" description="Basic residues" evidence="1">
    <location>
        <begin position="82"/>
        <end position="95"/>
    </location>
</feature>
<gene>
    <name evidence="2" type="ORF">PoB_002596500</name>
</gene>
<reference evidence="2 3" key="1">
    <citation type="journal article" date="2021" name="Elife">
        <title>Chloroplast acquisition without the gene transfer in kleptoplastic sea slugs, Plakobranchus ocellatus.</title>
        <authorList>
            <person name="Maeda T."/>
            <person name="Takahashi S."/>
            <person name="Yoshida T."/>
            <person name="Shimamura S."/>
            <person name="Takaki Y."/>
            <person name="Nagai Y."/>
            <person name="Toyoda A."/>
            <person name="Suzuki Y."/>
            <person name="Arimoto A."/>
            <person name="Ishii H."/>
            <person name="Satoh N."/>
            <person name="Nishiyama T."/>
            <person name="Hasebe M."/>
            <person name="Maruyama T."/>
            <person name="Minagawa J."/>
            <person name="Obokata J."/>
            <person name="Shigenobu S."/>
        </authorList>
    </citation>
    <scope>NUCLEOTIDE SEQUENCE [LARGE SCALE GENOMIC DNA]</scope>
</reference>
<dbReference type="EMBL" id="BLXT01003003">
    <property type="protein sequence ID" value="GFN99459.1"/>
    <property type="molecule type" value="Genomic_DNA"/>
</dbReference>
<organism evidence="2 3">
    <name type="scientific">Plakobranchus ocellatus</name>
    <dbReference type="NCBI Taxonomy" id="259542"/>
    <lineage>
        <taxon>Eukaryota</taxon>
        <taxon>Metazoa</taxon>
        <taxon>Spiralia</taxon>
        <taxon>Lophotrochozoa</taxon>
        <taxon>Mollusca</taxon>
        <taxon>Gastropoda</taxon>
        <taxon>Heterobranchia</taxon>
        <taxon>Euthyneura</taxon>
        <taxon>Panpulmonata</taxon>
        <taxon>Sacoglossa</taxon>
        <taxon>Placobranchoidea</taxon>
        <taxon>Plakobranchidae</taxon>
        <taxon>Plakobranchus</taxon>
    </lineage>
</organism>
<accession>A0AAV3ZXS2</accession>
<evidence type="ECO:0000256" key="1">
    <source>
        <dbReference type="SAM" id="MobiDB-lite"/>
    </source>
</evidence>
<dbReference type="InterPro" id="IPR021109">
    <property type="entry name" value="Peptidase_aspartic_dom_sf"/>
</dbReference>
<sequence>MDVCYTVFVEGDMDDQDAPVWSLGLPFMRAYYTQFDKGNSRCWGSHSLNFSVVKQYSDVAKRSSGRNSVTGTKRRQDQAGSARKRSICKRRRKIAARSGCSSHQTCAPEYRKKTKGQTAVLVPQDTRIQGKRWSQADVIVKQDPQDTETRQTTRSGSCASPT</sequence>
<dbReference type="SUPFAM" id="SSF50630">
    <property type="entry name" value="Acid proteases"/>
    <property type="match status" value="1"/>
</dbReference>
<feature type="region of interest" description="Disordered" evidence="1">
    <location>
        <begin position="131"/>
        <end position="162"/>
    </location>
</feature>
<dbReference type="AlphaFoldDB" id="A0AAV3ZXS2"/>
<feature type="region of interest" description="Disordered" evidence="1">
    <location>
        <begin position="61"/>
        <end position="106"/>
    </location>
</feature>
<protein>
    <recommendedName>
        <fullName evidence="4">Peptidase A1 domain-containing protein</fullName>
    </recommendedName>
</protein>
<evidence type="ECO:0000313" key="2">
    <source>
        <dbReference type="EMBL" id="GFN99459.1"/>
    </source>
</evidence>
<comment type="caution">
    <text evidence="2">The sequence shown here is derived from an EMBL/GenBank/DDBJ whole genome shotgun (WGS) entry which is preliminary data.</text>
</comment>